<sequence>MSAAIKMIHVARKELNLSEERYRDLLFGATKGAATSLRAMSDGQLLDVLGEMKRLGFQARPRSGRLKGAYGRKFNALWLSAYALGLVRNPSEDALIAFVERQTGIAHANWVRDQRDAARVIEALKKWMADKAGVEWPKAPDSDGRAAKVAVIAAQHRLLGFADPYVDSPANSSAQLDKIIAGLGAQIRGAK</sequence>
<gene>
    <name evidence="1" type="ORF">ATM17_15910</name>
</gene>
<dbReference type="KEGG" id="smaz:LH19_15335"/>
<reference evidence="1 2" key="2">
    <citation type="journal article" date="2016" name="Genome Announc.">
        <title>Complete Genome Sequence of Sphingopyxis macrogoltabida Strain 203N (NBRC 111659), a Polyethylene Glycol Degrader.</title>
        <authorList>
            <person name="Ohtsubo Y."/>
            <person name="Nonoyama S."/>
            <person name="Nagata Y."/>
            <person name="Numata M."/>
            <person name="Tsuchikane K."/>
            <person name="Hosoyama A."/>
            <person name="Yamazoe A."/>
            <person name="Tsuda M."/>
            <person name="Fujita N."/>
            <person name="Kawai F."/>
        </authorList>
    </citation>
    <scope>NUCLEOTIDE SEQUENCE [LARGE SCALE GENOMIC DNA]</scope>
    <source>
        <strain evidence="1 2">203N</strain>
    </source>
</reference>
<evidence type="ECO:0000313" key="2">
    <source>
        <dbReference type="Proteomes" id="UP000076088"/>
    </source>
</evidence>
<evidence type="ECO:0000313" key="1">
    <source>
        <dbReference type="EMBL" id="AMU90508.1"/>
    </source>
</evidence>
<dbReference type="AlphaFoldDB" id="A0AAC8Z227"/>
<protein>
    <recommendedName>
        <fullName evidence="3">Regulatory protein GemA</fullName>
    </recommendedName>
</protein>
<dbReference type="RefSeq" id="WP_054729485.1">
    <property type="nucleotide sequence ID" value="NZ_CP009429.1"/>
</dbReference>
<accession>A0AAC8Z227</accession>
<name>A0AAC8Z227_SPHMC</name>
<dbReference type="Proteomes" id="UP000076088">
    <property type="component" value="Chromosome"/>
</dbReference>
<dbReference type="InterPro" id="IPR009363">
    <property type="entry name" value="Phage_Mu_Gp16"/>
</dbReference>
<proteinExistence type="predicted"/>
<dbReference type="EMBL" id="CP013344">
    <property type="protein sequence ID" value="AMU90508.1"/>
    <property type="molecule type" value="Genomic_DNA"/>
</dbReference>
<organism evidence="1 2">
    <name type="scientific">Sphingopyxis macrogoltabida</name>
    <name type="common">Sphingomonas macrogoltabidus</name>
    <dbReference type="NCBI Taxonomy" id="33050"/>
    <lineage>
        <taxon>Bacteria</taxon>
        <taxon>Pseudomonadati</taxon>
        <taxon>Pseudomonadota</taxon>
        <taxon>Alphaproteobacteria</taxon>
        <taxon>Sphingomonadales</taxon>
        <taxon>Sphingomonadaceae</taxon>
        <taxon>Sphingopyxis</taxon>
    </lineage>
</organism>
<keyword evidence="2" id="KW-1185">Reference proteome</keyword>
<reference evidence="2" key="1">
    <citation type="submission" date="2015-11" db="EMBL/GenBank/DDBJ databases">
        <title>Complete genome sequence of a polyethylene-glycol degrader Sphingopyxis macrogoltabida 203N (NBRC 111659).</title>
        <authorList>
            <person name="Yoshiyuki O."/>
            <person name="Shouta N."/>
            <person name="Nagata Y."/>
            <person name="Numata M."/>
            <person name="Tsuchikane K."/>
            <person name="Hosoyama A."/>
            <person name="Yamazoe A."/>
            <person name="Tsuda M."/>
            <person name="Fujita N."/>
            <person name="Kawai F."/>
        </authorList>
    </citation>
    <scope>NUCLEOTIDE SEQUENCE [LARGE SCALE GENOMIC DNA]</scope>
    <source>
        <strain evidence="2">203N</strain>
    </source>
</reference>
<evidence type="ECO:0008006" key="3">
    <source>
        <dbReference type="Google" id="ProtNLM"/>
    </source>
</evidence>
<dbReference type="Pfam" id="PF06252">
    <property type="entry name" value="GemA"/>
    <property type="match status" value="1"/>
</dbReference>